<comment type="function">
    <text evidence="1 8">Specific class of high-redox-potential 4Fe-4S ferredoxins. Functions in anaerobic electron transport in most purple and in some other photosynthetic bacteria and in at least one genus (Paracoccus) of halophilic, denitrifying bacteria.</text>
</comment>
<dbReference type="InterPro" id="IPR000170">
    <property type="entry name" value="High_potential_FeS_prot"/>
</dbReference>
<evidence type="ECO:0000256" key="6">
    <source>
        <dbReference type="ARBA" id="ARBA00023004"/>
    </source>
</evidence>
<dbReference type="EMBL" id="LDOV01000022">
    <property type="protein sequence ID" value="KLV00383.1"/>
    <property type="molecule type" value="Genomic_DNA"/>
</dbReference>
<name>A0A090R6Y6_9GAMM</name>
<dbReference type="OrthoDB" id="5298540at2"/>
<keyword evidence="4 8" id="KW-0479">Metal-binding</keyword>
<keyword evidence="7 8" id="KW-0411">Iron-sulfur</keyword>
<protein>
    <recommendedName>
        <fullName evidence="8">High-potential iron-sulfur protein</fullName>
        <shortName evidence="8">HiPIP</shortName>
    </recommendedName>
</protein>
<dbReference type="Proteomes" id="UP000036426">
    <property type="component" value="Unassembled WGS sequence"/>
</dbReference>
<proteinExistence type="inferred from homology"/>
<dbReference type="InterPro" id="IPR036369">
    <property type="entry name" value="HIPIP_sf"/>
</dbReference>
<evidence type="ECO:0000313" key="13">
    <source>
        <dbReference type="Proteomes" id="UP000036426"/>
    </source>
</evidence>
<accession>A0A090R6Y6</accession>
<reference evidence="11 13" key="2">
    <citation type="submission" date="2015-05" db="EMBL/GenBank/DDBJ databases">
        <title>Photobacterium galathea sp. nov.</title>
        <authorList>
            <person name="Machado H."/>
            <person name="Gram L."/>
        </authorList>
    </citation>
    <scope>NUCLEOTIDE SEQUENCE [LARGE SCALE GENOMIC DNA]</scope>
    <source>
        <strain evidence="11 13">DSM 25995</strain>
    </source>
</reference>
<feature type="domain" description="High potential iron-sulfur proteins family profile" evidence="9">
    <location>
        <begin position="33"/>
        <end position="101"/>
    </location>
</feature>
<dbReference type="AlphaFoldDB" id="A0A090R6Y6"/>
<gene>
    <name evidence="11" type="ORF">ABT58_11950</name>
    <name evidence="10" type="ORF">JCM19237_6281</name>
</gene>
<evidence type="ECO:0000313" key="10">
    <source>
        <dbReference type="EMBL" id="GAL03387.1"/>
    </source>
</evidence>
<evidence type="ECO:0000313" key="11">
    <source>
        <dbReference type="EMBL" id="KLV00383.1"/>
    </source>
</evidence>
<evidence type="ECO:0000256" key="3">
    <source>
        <dbReference type="ARBA" id="ARBA00022485"/>
    </source>
</evidence>
<dbReference type="GO" id="GO:0019646">
    <property type="term" value="P:aerobic electron transport chain"/>
    <property type="evidence" value="ECO:0007669"/>
    <property type="project" value="InterPro"/>
</dbReference>
<evidence type="ECO:0000256" key="8">
    <source>
        <dbReference type="RuleBase" id="RU000620"/>
    </source>
</evidence>
<dbReference type="GO" id="GO:0009055">
    <property type="term" value="F:electron transfer activity"/>
    <property type="evidence" value="ECO:0007669"/>
    <property type="project" value="InterPro"/>
</dbReference>
<dbReference type="RefSeq" id="WP_047874649.1">
    <property type="nucleotide sequence ID" value="NZ_BMYC01000004.1"/>
</dbReference>
<evidence type="ECO:0000256" key="5">
    <source>
        <dbReference type="ARBA" id="ARBA00022982"/>
    </source>
</evidence>
<evidence type="ECO:0000256" key="2">
    <source>
        <dbReference type="ARBA" id="ARBA00022448"/>
    </source>
</evidence>
<comment type="caution">
    <text evidence="10">The sequence shown here is derived from an EMBL/GenBank/DDBJ whole genome shotgun (WGS) entry which is preliminary data.</text>
</comment>
<keyword evidence="2 8" id="KW-0813">Transport</keyword>
<dbReference type="InterPro" id="IPR006311">
    <property type="entry name" value="TAT_signal"/>
</dbReference>
<evidence type="ECO:0000256" key="4">
    <source>
        <dbReference type="ARBA" id="ARBA00022723"/>
    </source>
</evidence>
<evidence type="ECO:0000256" key="1">
    <source>
        <dbReference type="ARBA" id="ARBA00002137"/>
    </source>
</evidence>
<evidence type="ECO:0000259" key="9">
    <source>
        <dbReference type="PROSITE" id="PS51373"/>
    </source>
</evidence>
<comment type="similarity">
    <text evidence="8">Belongs to the high-potential iron-sulfur protein (HiPIP) family.</text>
</comment>
<dbReference type="GO" id="GO:0051539">
    <property type="term" value="F:4 iron, 4 sulfur cluster binding"/>
    <property type="evidence" value="ECO:0007669"/>
    <property type="project" value="UniProtKB-KW"/>
</dbReference>
<keyword evidence="5 8" id="KW-0249">Electron transport</keyword>
<keyword evidence="13" id="KW-1185">Reference proteome</keyword>
<reference evidence="10 12" key="1">
    <citation type="journal article" date="2014" name="Genome Announc.">
        <title>Draft Genome Sequences of Two Vibrionaceae Species, Vibrio ponticus C121 and Photobacterium aphoticum C119, Isolated as Coral Reef Microbiota.</title>
        <authorList>
            <person name="Al-saari N."/>
            <person name="Meirelles P.M."/>
            <person name="Mino S."/>
            <person name="Suda W."/>
            <person name="Oshima K."/>
            <person name="Hattori M."/>
            <person name="Ohkuma M."/>
            <person name="Thompson F.L."/>
            <person name="Gomez-Gil B."/>
            <person name="Sawabe T."/>
            <person name="Sawabe T."/>
        </authorList>
    </citation>
    <scope>NUCLEOTIDE SEQUENCE [LARGE SCALE GENOMIC DNA]</scope>
    <source>
        <strain evidence="10 12">JCM 19237</strain>
    </source>
</reference>
<keyword evidence="6 8" id="KW-0408">Iron</keyword>
<dbReference type="PATRIC" id="fig|754436.4.peg.2536"/>
<organism evidence="10 12">
    <name type="scientific">Photobacterium aphoticum</name>
    <dbReference type="NCBI Taxonomy" id="754436"/>
    <lineage>
        <taxon>Bacteria</taxon>
        <taxon>Pseudomonadati</taxon>
        <taxon>Pseudomonadota</taxon>
        <taxon>Gammaproteobacteria</taxon>
        <taxon>Vibrionales</taxon>
        <taxon>Vibrionaceae</taxon>
        <taxon>Photobacterium</taxon>
    </lineage>
</organism>
<evidence type="ECO:0000313" key="12">
    <source>
        <dbReference type="Proteomes" id="UP000029227"/>
    </source>
</evidence>
<keyword evidence="3 8" id="KW-0004">4Fe-4S</keyword>
<dbReference type="PROSITE" id="PS51373">
    <property type="entry name" value="HIPIP"/>
    <property type="match status" value="1"/>
</dbReference>
<evidence type="ECO:0000256" key="7">
    <source>
        <dbReference type="ARBA" id="ARBA00023014"/>
    </source>
</evidence>
<sequence length="101" mass="10980">MSDKTNRRTFLKFSLASLVGITLGDQILQPAHAESLPHLTEDDPQAKALQYVHQSPDEAKNCANCVLVQGSDGEEWRPCAIFPGKAVNASGWCSAWAQKPS</sequence>
<dbReference type="PROSITE" id="PS51318">
    <property type="entry name" value="TAT"/>
    <property type="match status" value="1"/>
</dbReference>
<dbReference type="EMBL" id="BBMN01000002">
    <property type="protein sequence ID" value="GAL03387.1"/>
    <property type="molecule type" value="Genomic_DNA"/>
</dbReference>
<dbReference type="GO" id="GO:0046872">
    <property type="term" value="F:metal ion binding"/>
    <property type="evidence" value="ECO:0007669"/>
    <property type="project" value="UniProtKB-KW"/>
</dbReference>
<dbReference type="Proteomes" id="UP000029227">
    <property type="component" value="Unassembled WGS sequence"/>
</dbReference>
<dbReference type="SUPFAM" id="SSF57652">
    <property type="entry name" value="HIPIP (high potential iron protein)"/>
    <property type="match status" value="1"/>
</dbReference>
<comment type="subunit">
    <text evidence="8">Homodimer.</text>
</comment>
<dbReference type="Pfam" id="PF01355">
    <property type="entry name" value="HIPIP"/>
    <property type="match status" value="1"/>
</dbReference>
<dbReference type="Gene3D" id="4.10.490.10">
    <property type="entry name" value="High potential iron-sulphur protein"/>
    <property type="match status" value="1"/>
</dbReference>
<dbReference type="eggNOG" id="ENOG50330XW">
    <property type="taxonomic scope" value="Bacteria"/>
</dbReference>